<evidence type="ECO:0000313" key="3">
    <source>
        <dbReference type="Proteomes" id="UP000187203"/>
    </source>
</evidence>
<dbReference type="Proteomes" id="UP000187203">
    <property type="component" value="Unassembled WGS sequence"/>
</dbReference>
<accession>A0A1R3JDJ2</accession>
<gene>
    <name evidence="2" type="ORF">COLO4_17249</name>
</gene>
<sequence length="106" mass="11924">MQRRLPLKSASPNPSPGPLLSPSPPSQSNQKPSTWTHSLDCSVHFHDPHPQPNLPKTVKGTGWMMHHACPPFVFHNPSCRSLSPNHANEVYRMSRFSSWTPLGYIF</sequence>
<evidence type="ECO:0000313" key="2">
    <source>
        <dbReference type="EMBL" id="OMO92889.1"/>
    </source>
</evidence>
<feature type="compositionally biased region" description="Pro residues" evidence="1">
    <location>
        <begin position="13"/>
        <end position="25"/>
    </location>
</feature>
<dbReference type="EMBL" id="AWUE01016323">
    <property type="protein sequence ID" value="OMO92889.1"/>
    <property type="molecule type" value="Genomic_DNA"/>
</dbReference>
<keyword evidence="3" id="KW-1185">Reference proteome</keyword>
<proteinExistence type="predicted"/>
<dbReference type="AlphaFoldDB" id="A0A1R3JDJ2"/>
<reference evidence="3" key="1">
    <citation type="submission" date="2013-09" db="EMBL/GenBank/DDBJ databases">
        <title>Corchorus olitorius genome sequencing.</title>
        <authorList>
            <person name="Alam M."/>
            <person name="Haque M.S."/>
            <person name="Islam M.S."/>
            <person name="Emdad E.M."/>
            <person name="Islam M.M."/>
            <person name="Ahmed B."/>
            <person name="Halim A."/>
            <person name="Hossen Q.M.M."/>
            <person name="Hossain M.Z."/>
            <person name="Ahmed R."/>
            <person name="Khan M.M."/>
            <person name="Islam R."/>
            <person name="Rashid M.M."/>
            <person name="Khan S.A."/>
            <person name="Rahman M.S."/>
            <person name="Alam M."/>
            <person name="Yahiya A.S."/>
            <person name="Khan M.S."/>
            <person name="Azam M.S."/>
            <person name="Haque T."/>
            <person name="Lashkar M.Z.H."/>
            <person name="Akhand A.I."/>
            <person name="Morshed G."/>
            <person name="Roy S."/>
            <person name="Uddin K.S."/>
            <person name="Rabeya T."/>
            <person name="Hossain A.S."/>
            <person name="Chowdhury A."/>
            <person name="Snigdha A.R."/>
            <person name="Mortoza M.S."/>
            <person name="Matin S.A."/>
            <person name="Hoque S.M.E."/>
            <person name="Islam M.K."/>
            <person name="Roy D.K."/>
            <person name="Haider R."/>
            <person name="Moosa M.M."/>
            <person name="Elias S.M."/>
            <person name="Hasan A.M."/>
            <person name="Jahan S."/>
            <person name="Shafiuddin M."/>
            <person name="Mahmood N."/>
            <person name="Shommy N.S."/>
        </authorList>
    </citation>
    <scope>NUCLEOTIDE SEQUENCE [LARGE SCALE GENOMIC DNA]</scope>
    <source>
        <strain evidence="3">cv. O-4</strain>
    </source>
</reference>
<evidence type="ECO:0000256" key="1">
    <source>
        <dbReference type="SAM" id="MobiDB-lite"/>
    </source>
</evidence>
<organism evidence="2 3">
    <name type="scientific">Corchorus olitorius</name>
    <dbReference type="NCBI Taxonomy" id="93759"/>
    <lineage>
        <taxon>Eukaryota</taxon>
        <taxon>Viridiplantae</taxon>
        <taxon>Streptophyta</taxon>
        <taxon>Embryophyta</taxon>
        <taxon>Tracheophyta</taxon>
        <taxon>Spermatophyta</taxon>
        <taxon>Magnoliopsida</taxon>
        <taxon>eudicotyledons</taxon>
        <taxon>Gunneridae</taxon>
        <taxon>Pentapetalae</taxon>
        <taxon>rosids</taxon>
        <taxon>malvids</taxon>
        <taxon>Malvales</taxon>
        <taxon>Malvaceae</taxon>
        <taxon>Grewioideae</taxon>
        <taxon>Apeibeae</taxon>
        <taxon>Corchorus</taxon>
    </lineage>
</organism>
<comment type="caution">
    <text evidence="2">The sequence shown here is derived from an EMBL/GenBank/DDBJ whole genome shotgun (WGS) entry which is preliminary data.</text>
</comment>
<protein>
    <submittedName>
        <fullName evidence="2">Uncharacterized protein</fullName>
    </submittedName>
</protein>
<feature type="region of interest" description="Disordered" evidence="1">
    <location>
        <begin position="1"/>
        <end position="58"/>
    </location>
</feature>
<name>A0A1R3JDJ2_9ROSI</name>